<dbReference type="GeneID" id="66130182"/>
<evidence type="ECO:0000259" key="4">
    <source>
        <dbReference type="Pfam" id="PF18204"/>
    </source>
</evidence>
<gene>
    <name evidence="5" type="ORF">MchiMG62_06740</name>
</gene>
<sequence length="785" mass="81733">MKSMTKLMVVAMILAAALVVAPAAARAPSAGTAIYVGEEDLDVNALNGTASADFTRLVHYSGAVGEAIDDEIQVTGSGLITEVKKGIKTGNYYVEGNKSAYLNVRVPEVTVDVVLNKSPKESVVGKSVTRDTEVAFKLSNNLISGMNKTGTGDVKMNIEVTLPGGGVVTRFGSGVTTDNLKGIVANGTTQYEPVKLTDAAAGTYTVQAKWPDTSDFYGKGFDSNTGAFEVLSKSLAITSDKDSVVRGNSFTVTITGESITPYDLYVKDVSNLAPNKYPSIRAGQKGFNPLFPGASAAANASTINATFNTTASGTRTVQFDTGSNTEDRTYTIRVEAHGSQSSTTYDEVKVKVEKGSVTITASGTGTYYIGEEVTLSGTCTDNDTKVHLFMTGPNLKSSDGVNLLSLLPVSTVVIPGETDAFNTADVKADDTWSLKWNTGDIALKGGALDAGGYTIYAVSQPVDKSRLSTAQYATASVQLRSGFITAASSGAVVAKGDDLTLTGMAQGDPGTVKVWIFGKNKQMTDKSATVEDDGSFEFELKSGDTSGLAAGQYFVVIQHPMMNKEFDVDAGTGLDAGWIVGTNESGFNKVKISGLQASDAATALINALDSPNIDDTYVKLTFVVEEPNIWIDAIGDKAAGSKFTITGTTNLAVGDTLNIEVTSAAFQPTSKSEASGFGSVAGTTEVKQGDGANTWSFEVDGASFKPDQYIVKVESIETSTTSTATFNVVEAVPTTQATPTTTATGEVTPTATATTEATPTQSPGFGALLALAGLGAVAFLVLRRD</sequence>
<dbReference type="RefSeq" id="WP_221057892.1">
    <property type="nucleotide sequence ID" value="NZ_AP019781.1"/>
</dbReference>
<organism evidence="5 6">
    <name type="scientific">Methanoculleus chikugoensis</name>
    <dbReference type="NCBI Taxonomy" id="118126"/>
    <lineage>
        <taxon>Archaea</taxon>
        <taxon>Methanobacteriati</taxon>
        <taxon>Methanobacteriota</taxon>
        <taxon>Stenosarchaea group</taxon>
        <taxon>Methanomicrobia</taxon>
        <taxon>Methanomicrobiales</taxon>
        <taxon>Methanomicrobiaceae</taxon>
        <taxon>Methanoculleus</taxon>
    </lineage>
</organism>
<proteinExistence type="predicted"/>
<keyword evidence="2" id="KW-0812">Transmembrane</keyword>
<dbReference type="Pfam" id="PF12863">
    <property type="entry name" value="DUF3821"/>
    <property type="match status" value="1"/>
</dbReference>
<reference evidence="5 6" key="1">
    <citation type="submission" date="2019-06" db="EMBL/GenBank/DDBJ databases">
        <title>Complete genome sequence of Methanoculleus chikugoensis strain MG62.</title>
        <authorList>
            <person name="Asakawa S."/>
            <person name="Dianou D."/>
        </authorList>
    </citation>
    <scope>NUCLEOTIDE SEQUENCE [LARGE SCALE GENOMIC DNA]</scope>
    <source>
        <strain evidence="5 6">MG62</strain>
    </source>
</reference>
<evidence type="ECO:0000259" key="3">
    <source>
        <dbReference type="Pfam" id="PF12863"/>
    </source>
</evidence>
<dbReference type="Pfam" id="PF18204">
    <property type="entry name" value="PGF-CTERM"/>
    <property type="match status" value="1"/>
</dbReference>
<keyword evidence="6" id="KW-1185">Reference proteome</keyword>
<dbReference type="Proteomes" id="UP000824969">
    <property type="component" value="Chromosome"/>
</dbReference>
<evidence type="ECO:0008006" key="7">
    <source>
        <dbReference type="Google" id="ProtNLM"/>
    </source>
</evidence>
<keyword evidence="1" id="KW-0732">Signal</keyword>
<keyword evidence="2" id="KW-1133">Transmembrane helix</keyword>
<keyword evidence="2" id="KW-0472">Membrane</keyword>
<evidence type="ECO:0000256" key="1">
    <source>
        <dbReference type="ARBA" id="ARBA00022729"/>
    </source>
</evidence>
<dbReference type="EMBL" id="AP019781">
    <property type="protein sequence ID" value="BBL67493.1"/>
    <property type="molecule type" value="Genomic_DNA"/>
</dbReference>
<protein>
    <recommendedName>
        <fullName evidence="7">DUF3821 domain-containing protein</fullName>
    </recommendedName>
</protein>
<dbReference type="NCBIfam" id="NF041431">
    <property type="entry name" value="S_layer_MEMAR"/>
    <property type="match status" value="1"/>
</dbReference>
<evidence type="ECO:0000256" key="2">
    <source>
        <dbReference type="SAM" id="Phobius"/>
    </source>
</evidence>
<evidence type="ECO:0000313" key="5">
    <source>
        <dbReference type="EMBL" id="BBL67493.1"/>
    </source>
</evidence>
<dbReference type="InterPro" id="IPR026371">
    <property type="entry name" value="PGF_CTERM"/>
</dbReference>
<feature type="transmembrane region" description="Helical" evidence="2">
    <location>
        <begin position="764"/>
        <end position="782"/>
    </location>
</feature>
<feature type="domain" description="DUF3821" evidence="3">
    <location>
        <begin position="30"/>
        <end position="220"/>
    </location>
</feature>
<dbReference type="NCBIfam" id="TIGR04126">
    <property type="entry name" value="PGF_CTERM"/>
    <property type="match status" value="1"/>
</dbReference>
<accession>A0ABM7H3M8</accession>
<feature type="domain" description="PGF-CTERM archaeal protein-sorting signal" evidence="4">
    <location>
        <begin position="763"/>
        <end position="784"/>
    </location>
</feature>
<name>A0ABM7H3M8_9EURY</name>
<evidence type="ECO:0000313" key="6">
    <source>
        <dbReference type="Proteomes" id="UP000824969"/>
    </source>
</evidence>
<dbReference type="InterPro" id="IPR024277">
    <property type="entry name" value="DUF3821"/>
</dbReference>